<dbReference type="GO" id="GO:0016705">
    <property type="term" value="F:oxidoreductase activity, acting on paired donors, with incorporation or reduction of molecular oxygen"/>
    <property type="evidence" value="ECO:0007669"/>
    <property type="project" value="InterPro"/>
</dbReference>
<dbReference type="PANTHER" id="PTHR47955:SF8">
    <property type="entry name" value="CYTOCHROME P450 71D11-LIKE"/>
    <property type="match status" value="1"/>
</dbReference>
<keyword evidence="12" id="KW-1185">Reference proteome</keyword>
<evidence type="ECO:0008006" key="13">
    <source>
        <dbReference type="Google" id="ProtNLM"/>
    </source>
</evidence>
<proteinExistence type="inferred from homology"/>
<accession>A0AA88RC60</accession>
<evidence type="ECO:0000313" key="12">
    <source>
        <dbReference type="Proteomes" id="UP001187471"/>
    </source>
</evidence>
<evidence type="ECO:0000256" key="2">
    <source>
        <dbReference type="ARBA" id="ARBA00010617"/>
    </source>
</evidence>
<dbReference type="Proteomes" id="UP001187471">
    <property type="component" value="Unassembled WGS sequence"/>
</dbReference>
<evidence type="ECO:0000256" key="1">
    <source>
        <dbReference type="ARBA" id="ARBA00001971"/>
    </source>
</evidence>
<dbReference type="EMBL" id="JAVXUO010001038">
    <property type="protein sequence ID" value="KAK2986643.1"/>
    <property type="molecule type" value="Genomic_DNA"/>
</dbReference>
<keyword evidence="10" id="KW-0472">Membrane</keyword>
<dbReference type="GO" id="GO:0004497">
    <property type="term" value="F:monooxygenase activity"/>
    <property type="evidence" value="ECO:0007669"/>
    <property type="project" value="UniProtKB-KW"/>
</dbReference>
<evidence type="ECO:0000256" key="4">
    <source>
        <dbReference type="ARBA" id="ARBA00022723"/>
    </source>
</evidence>
<dbReference type="Gene3D" id="1.10.630.10">
    <property type="entry name" value="Cytochrome P450"/>
    <property type="match status" value="1"/>
</dbReference>
<dbReference type="InterPro" id="IPR001128">
    <property type="entry name" value="Cyt_P450"/>
</dbReference>
<dbReference type="PANTHER" id="PTHR47955">
    <property type="entry name" value="CYTOCHROME P450 FAMILY 71 PROTEIN"/>
    <property type="match status" value="1"/>
</dbReference>
<keyword evidence="5 9" id="KW-0560">Oxidoreductase</keyword>
<comment type="cofactor">
    <cofactor evidence="1 8">
        <name>heme</name>
        <dbReference type="ChEBI" id="CHEBI:30413"/>
    </cofactor>
</comment>
<dbReference type="PRINTS" id="PR00463">
    <property type="entry name" value="EP450I"/>
</dbReference>
<keyword evidence="6 8" id="KW-0408">Iron</keyword>
<evidence type="ECO:0000256" key="3">
    <source>
        <dbReference type="ARBA" id="ARBA00022617"/>
    </source>
</evidence>
<sequence length="428" mass="48789">MDPQVHFIFPLLFTFLLLLFLKHGKKYKASKLPPGPWKLPLIGNLHQLGPLPHHSLRDLSQRYGPIMHLKLGEVSVVVISSPEAAKQVMTTHDLAFVNRPEILAMKVMAYNSTNIVFSPYGNYWRQLRKICAMELLSAKAAFGAKCEKHDEFIVLVKEALEMAGSGGLDVHDIFPSLNFLHSMTVKPKQERMHQRLDRPRRQADSQLFCSTLNHSLFTFIQDIFTAGTEPSSTAIEWAMSEMIRKPRVMEKAQAEVREVLKEKNTVGEEDIEELNYLKMVVKETLRLHPPAPLLIPREERETCEVNGYEVPIKTQVIVNGWAIGRDPEYWSNAECFEPERHDGSSVNYRGTNFQFIPFGAGRRICPGMSLAIANIELPLAQLLYHFDWKLANGVQLEELDMTEAFGVTVRRKNDLHLIATPYIPALDY</sequence>
<keyword evidence="10" id="KW-0812">Transmembrane</keyword>
<dbReference type="GO" id="GO:0005506">
    <property type="term" value="F:iron ion binding"/>
    <property type="evidence" value="ECO:0007669"/>
    <property type="project" value="InterPro"/>
</dbReference>
<evidence type="ECO:0000256" key="6">
    <source>
        <dbReference type="ARBA" id="ARBA00023004"/>
    </source>
</evidence>
<evidence type="ECO:0000256" key="10">
    <source>
        <dbReference type="SAM" id="Phobius"/>
    </source>
</evidence>
<dbReference type="InterPro" id="IPR002401">
    <property type="entry name" value="Cyt_P450_E_grp-I"/>
</dbReference>
<comment type="similarity">
    <text evidence="2 9">Belongs to the cytochrome P450 family.</text>
</comment>
<dbReference type="AlphaFoldDB" id="A0AA88RC60"/>
<feature type="binding site" description="axial binding residue" evidence="8">
    <location>
        <position position="365"/>
    </location>
    <ligand>
        <name>heme</name>
        <dbReference type="ChEBI" id="CHEBI:30413"/>
    </ligand>
    <ligandPart>
        <name>Fe</name>
        <dbReference type="ChEBI" id="CHEBI:18248"/>
    </ligandPart>
</feature>
<dbReference type="SUPFAM" id="SSF48264">
    <property type="entry name" value="Cytochrome P450"/>
    <property type="match status" value="1"/>
</dbReference>
<evidence type="ECO:0000256" key="9">
    <source>
        <dbReference type="RuleBase" id="RU000461"/>
    </source>
</evidence>
<keyword evidence="4 8" id="KW-0479">Metal-binding</keyword>
<dbReference type="PRINTS" id="PR00385">
    <property type="entry name" value="P450"/>
</dbReference>
<keyword evidence="10" id="KW-1133">Transmembrane helix</keyword>
<evidence type="ECO:0000313" key="11">
    <source>
        <dbReference type="EMBL" id="KAK2986643.1"/>
    </source>
</evidence>
<reference evidence="11" key="1">
    <citation type="submission" date="2022-12" db="EMBL/GenBank/DDBJ databases">
        <title>Draft genome assemblies for two species of Escallonia (Escalloniales).</title>
        <authorList>
            <person name="Chanderbali A."/>
            <person name="Dervinis C."/>
            <person name="Anghel I."/>
            <person name="Soltis D."/>
            <person name="Soltis P."/>
            <person name="Zapata F."/>
        </authorList>
    </citation>
    <scope>NUCLEOTIDE SEQUENCE</scope>
    <source>
        <strain evidence="11">UCBG92.1500</strain>
        <tissue evidence="11">Leaf</tissue>
    </source>
</reference>
<name>A0AA88RC60_9ASTE</name>
<evidence type="ECO:0000256" key="7">
    <source>
        <dbReference type="ARBA" id="ARBA00023033"/>
    </source>
</evidence>
<dbReference type="Pfam" id="PF00067">
    <property type="entry name" value="p450"/>
    <property type="match status" value="2"/>
</dbReference>
<dbReference type="FunFam" id="1.10.630.10:FF:000126">
    <property type="entry name" value="Predicted protein"/>
    <property type="match status" value="1"/>
</dbReference>
<dbReference type="InterPro" id="IPR017972">
    <property type="entry name" value="Cyt_P450_CS"/>
</dbReference>
<dbReference type="GO" id="GO:0020037">
    <property type="term" value="F:heme binding"/>
    <property type="evidence" value="ECO:0007669"/>
    <property type="project" value="InterPro"/>
</dbReference>
<dbReference type="CDD" id="cd11072">
    <property type="entry name" value="CYP71-like"/>
    <property type="match status" value="1"/>
</dbReference>
<dbReference type="InterPro" id="IPR036396">
    <property type="entry name" value="Cyt_P450_sf"/>
</dbReference>
<dbReference type="PROSITE" id="PS00086">
    <property type="entry name" value="CYTOCHROME_P450"/>
    <property type="match status" value="1"/>
</dbReference>
<evidence type="ECO:0000256" key="8">
    <source>
        <dbReference type="PIRSR" id="PIRSR602401-1"/>
    </source>
</evidence>
<gene>
    <name evidence="11" type="ORF">RJ640_011721</name>
</gene>
<evidence type="ECO:0000256" key="5">
    <source>
        <dbReference type="ARBA" id="ARBA00023002"/>
    </source>
</evidence>
<organism evidence="11 12">
    <name type="scientific">Escallonia rubra</name>
    <dbReference type="NCBI Taxonomy" id="112253"/>
    <lineage>
        <taxon>Eukaryota</taxon>
        <taxon>Viridiplantae</taxon>
        <taxon>Streptophyta</taxon>
        <taxon>Embryophyta</taxon>
        <taxon>Tracheophyta</taxon>
        <taxon>Spermatophyta</taxon>
        <taxon>Magnoliopsida</taxon>
        <taxon>eudicotyledons</taxon>
        <taxon>Gunneridae</taxon>
        <taxon>Pentapetalae</taxon>
        <taxon>asterids</taxon>
        <taxon>campanulids</taxon>
        <taxon>Escalloniales</taxon>
        <taxon>Escalloniaceae</taxon>
        <taxon>Escallonia</taxon>
    </lineage>
</organism>
<protein>
    <recommendedName>
        <fullName evidence="13">Cytochrome P450</fullName>
    </recommendedName>
</protein>
<comment type="caution">
    <text evidence="11">The sequence shown here is derived from an EMBL/GenBank/DDBJ whole genome shotgun (WGS) entry which is preliminary data.</text>
</comment>
<keyword evidence="7 9" id="KW-0503">Monooxygenase</keyword>
<keyword evidence="3 8" id="KW-0349">Heme</keyword>
<feature type="transmembrane region" description="Helical" evidence="10">
    <location>
        <begin position="6"/>
        <end position="21"/>
    </location>
</feature>